<proteinExistence type="predicted"/>
<protein>
    <submittedName>
        <fullName evidence="1">Uncharacterized protein</fullName>
    </submittedName>
</protein>
<accession>A0ACD0NS51</accession>
<gene>
    <name evidence="1" type="ORF">IE53DRAFT_389151</name>
</gene>
<dbReference type="EMBL" id="KZ820168">
    <property type="protein sequence ID" value="PWN48628.1"/>
    <property type="molecule type" value="Genomic_DNA"/>
</dbReference>
<evidence type="ECO:0000313" key="1">
    <source>
        <dbReference type="EMBL" id="PWN48628.1"/>
    </source>
</evidence>
<dbReference type="Proteomes" id="UP000245626">
    <property type="component" value="Unassembled WGS sequence"/>
</dbReference>
<reference evidence="1 2" key="1">
    <citation type="journal article" date="2018" name="Mol. Biol. Evol.">
        <title>Broad Genomic Sampling Reveals a Smut Pathogenic Ancestry of the Fungal Clade Ustilaginomycotina.</title>
        <authorList>
            <person name="Kijpornyongpan T."/>
            <person name="Mondo S.J."/>
            <person name="Barry K."/>
            <person name="Sandor L."/>
            <person name="Lee J."/>
            <person name="Lipzen A."/>
            <person name="Pangilinan J."/>
            <person name="LaButti K."/>
            <person name="Hainaut M."/>
            <person name="Henrissat B."/>
            <person name="Grigoriev I.V."/>
            <person name="Spatafora J.W."/>
            <person name="Aime M.C."/>
        </authorList>
    </citation>
    <scope>NUCLEOTIDE SEQUENCE [LARGE SCALE GENOMIC DNA]</scope>
    <source>
        <strain evidence="1 2">SA 807</strain>
    </source>
</reference>
<sequence length="354" mass="38390">MSNVARPKIVECRRMPTEILKRLSDEGKIELVSWGGKDGQGQAPATREWVLENIEGAWGVIVMLSEKVDQEFLEAAGPSLRVVSTMSVGYDHIDLDACKKRGVKVGNTPHVLDDAVAELTLTLALMATRQIPSASRLVREGRWAESPWSPLSFCGPSIKGKTIGFLGFGNISQSLAHLLVPFKPSRIIYTTSKPKPFDITSSDFAPLADGSFPTDRIVISNQPEIGKLAEESDVIFVLASFNQHTKHIVDEAFLRRMKPTAYLVNSSRGPLVDTEALAKAISQGWIAGAGLDVLENEPNIPASHPLLQADCVDKVVILPHIGSATNETRFAMAELAARNILGGVGLLEGMVYEV</sequence>
<name>A0ACD0NS51_9BASI</name>
<evidence type="ECO:0000313" key="2">
    <source>
        <dbReference type="Proteomes" id="UP000245626"/>
    </source>
</evidence>
<keyword evidence="2" id="KW-1185">Reference proteome</keyword>
<organism evidence="1 2">
    <name type="scientific">Violaceomyces palustris</name>
    <dbReference type="NCBI Taxonomy" id="1673888"/>
    <lineage>
        <taxon>Eukaryota</taxon>
        <taxon>Fungi</taxon>
        <taxon>Dikarya</taxon>
        <taxon>Basidiomycota</taxon>
        <taxon>Ustilaginomycotina</taxon>
        <taxon>Ustilaginomycetes</taxon>
        <taxon>Violaceomycetales</taxon>
        <taxon>Violaceomycetaceae</taxon>
        <taxon>Violaceomyces</taxon>
    </lineage>
</organism>